<dbReference type="PANTHER" id="PTHR47268:SF4">
    <property type="entry name" value="ACYLPHOSPHATASE"/>
    <property type="match status" value="1"/>
</dbReference>
<dbReference type="PROSITE" id="PS00151">
    <property type="entry name" value="ACYLPHOSPHATASE_2"/>
    <property type="match status" value="1"/>
</dbReference>
<protein>
    <recommendedName>
        <fullName evidence="3 5">acylphosphatase</fullName>
        <ecNumber evidence="2 5">3.6.1.7</ecNumber>
    </recommendedName>
</protein>
<dbReference type="EMBL" id="FNPG01000007">
    <property type="protein sequence ID" value="SDY07993.1"/>
    <property type="molecule type" value="Genomic_DNA"/>
</dbReference>
<dbReference type="GO" id="GO:0003998">
    <property type="term" value="F:acylphosphatase activity"/>
    <property type="evidence" value="ECO:0007669"/>
    <property type="project" value="UniProtKB-EC"/>
</dbReference>
<evidence type="ECO:0000313" key="8">
    <source>
        <dbReference type="EMBL" id="SDY07993.1"/>
    </source>
</evidence>
<evidence type="ECO:0000256" key="6">
    <source>
        <dbReference type="RuleBase" id="RU004168"/>
    </source>
</evidence>
<dbReference type="STRING" id="1122142.SAMN02910414_00704"/>
<keyword evidence="9" id="KW-1185">Reference proteome</keyword>
<feature type="domain" description="Acylphosphatase-like" evidence="7">
    <location>
        <begin position="3"/>
        <end position="89"/>
    </location>
</feature>
<dbReference type="PANTHER" id="PTHR47268">
    <property type="entry name" value="ACYLPHOSPHATASE"/>
    <property type="match status" value="1"/>
</dbReference>
<gene>
    <name evidence="8" type="ORF">SAMN02910414_00704</name>
</gene>
<dbReference type="InterPro" id="IPR036046">
    <property type="entry name" value="Acylphosphatase-like_dom_sf"/>
</dbReference>
<sequence>MQRRQLIFSGRVQGVGFRFTAGNIASDLGLTGWVKNNLDGTVTMEVQGDSLKIYQLIKELKNDGYIEIEHIESCSKDIVDNESKFRTIY</sequence>
<dbReference type="EC" id="3.6.1.7" evidence="2 5"/>
<feature type="active site" evidence="5">
    <location>
        <position position="18"/>
    </location>
</feature>
<evidence type="ECO:0000256" key="3">
    <source>
        <dbReference type="ARBA" id="ARBA00015991"/>
    </source>
</evidence>
<dbReference type="Gene3D" id="3.30.70.100">
    <property type="match status" value="1"/>
</dbReference>
<dbReference type="PRINTS" id="PR00112">
    <property type="entry name" value="ACYLPHPHTASE"/>
</dbReference>
<keyword evidence="5" id="KW-0378">Hydrolase</keyword>
<dbReference type="Pfam" id="PF00708">
    <property type="entry name" value="Acylphosphatase"/>
    <property type="match status" value="1"/>
</dbReference>
<dbReference type="OrthoDB" id="9808093at2"/>
<dbReference type="Proteomes" id="UP000183918">
    <property type="component" value="Unassembled WGS sequence"/>
</dbReference>
<comment type="similarity">
    <text evidence="1 6">Belongs to the acylphosphatase family.</text>
</comment>
<feature type="active site" evidence="5">
    <location>
        <position position="36"/>
    </location>
</feature>
<evidence type="ECO:0000256" key="5">
    <source>
        <dbReference type="PROSITE-ProRule" id="PRU00520"/>
    </source>
</evidence>
<evidence type="ECO:0000256" key="2">
    <source>
        <dbReference type="ARBA" id="ARBA00012150"/>
    </source>
</evidence>
<dbReference type="InterPro" id="IPR017968">
    <property type="entry name" value="Acylphosphatase_CS"/>
</dbReference>
<dbReference type="RefSeq" id="WP_074716203.1">
    <property type="nucleotide sequence ID" value="NZ_FNPG01000007.1"/>
</dbReference>
<dbReference type="PROSITE" id="PS51160">
    <property type="entry name" value="ACYLPHOSPHATASE_3"/>
    <property type="match status" value="1"/>
</dbReference>
<evidence type="ECO:0000256" key="4">
    <source>
        <dbReference type="ARBA" id="ARBA00047645"/>
    </source>
</evidence>
<dbReference type="AlphaFoldDB" id="A0A1H3GXE3"/>
<evidence type="ECO:0000259" key="7">
    <source>
        <dbReference type="PROSITE" id="PS51160"/>
    </source>
</evidence>
<comment type="catalytic activity">
    <reaction evidence="4 5">
        <text>an acyl phosphate + H2O = a carboxylate + phosphate + H(+)</text>
        <dbReference type="Rhea" id="RHEA:14965"/>
        <dbReference type="ChEBI" id="CHEBI:15377"/>
        <dbReference type="ChEBI" id="CHEBI:15378"/>
        <dbReference type="ChEBI" id="CHEBI:29067"/>
        <dbReference type="ChEBI" id="CHEBI:43474"/>
        <dbReference type="ChEBI" id="CHEBI:59918"/>
        <dbReference type="EC" id="3.6.1.7"/>
    </reaction>
</comment>
<proteinExistence type="inferred from homology"/>
<dbReference type="InterPro" id="IPR001792">
    <property type="entry name" value="Acylphosphatase-like_dom"/>
</dbReference>
<name>A0A1H3GXE3_9FIRM</name>
<dbReference type="InterPro" id="IPR020456">
    <property type="entry name" value="Acylphosphatase"/>
</dbReference>
<evidence type="ECO:0000256" key="1">
    <source>
        <dbReference type="ARBA" id="ARBA00005614"/>
    </source>
</evidence>
<evidence type="ECO:0000313" key="9">
    <source>
        <dbReference type="Proteomes" id="UP000183918"/>
    </source>
</evidence>
<reference evidence="8 9" key="1">
    <citation type="submission" date="2016-10" db="EMBL/GenBank/DDBJ databases">
        <authorList>
            <person name="de Groot N.N."/>
        </authorList>
    </citation>
    <scope>NUCLEOTIDE SEQUENCE [LARGE SCALE GENOMIC DNA]</scope>
    <source>
        <strain evidence="8 9">DSM 14045</strain>
    </source>
</reference>
<dbReference type="SUPFAM" id="SSF54975">
    <property type="entry name" value="Acylphosphatase/BLUF domain-like"/>
    <property type="match status" value="1"/>
</dbReference>
<organism evidence="8 9">
    <name type="scientific">Lachnobacterium bovis DSM 14045</name>
    <dbReference type="NCBI Taxonomy" id="1122142"/>
    <lineage>
        <taxon>Bacteria</taxon>
        <taxon>Bacillati</taxon>
        <taxon>Bacillota</taxon>
        <taxon>Clostridia</taxon>
        <taxon>Lachnospirales</taxon>
        <taxon>Lachnospiraceae</taxon>
        <taxon>Lachnobacterium</taxon>
    </lineage>
</organism>
<accession>A0A1H3GXE3</accession>